<organism evidence="9 10">
    <name type="scientific">Methyloprofundus sedimenti</name>
    <dbReference type="NCBI Taxonomy" id="1420851"/>
    <lineage>
        <taxon>Bacteria</taxon>
        <taxon>Pseudomonadati</taxon>
        <taxon>Pseudomonadota</taxon>
        <taxon>Gammaproteobacteria</taxon>
        <taxon>Methylococcales</taxon>
        <taxon>Methylococcaceae</taxon>
        <taxon>Methyloprofundus</taxon>
    </lineage>
</organism>
<dbReference type="PROSITE" id="PS50914">
    <property type="entry name" value="BON"/>
    <property type="match status" value="1"/>
</dbReference>
<dbReference type="EMBL" id="LPUF01000001">
    <property type="protein sequence ID" value="OQK18700.1"/>
    <property type="molecule type" value="Genomic_DNA"/>
</dbReference>
<keyword evidence="5 7" id="KW-1133">Transmembrane helix</keyword>
<dbReference type="PANTHER" id="PTHR30221:SF1">
    <property type="entry name" value="SMALL-CONDUCTANCE MECHANOSENSITIVE CHANNEL"/>
    <property type="match status" value="1"/>
</dbReference>
<feature type="transmembrane region" description="Helical" evidence="7">
    <location>
        <begin position="128"/>
        <end position="146"/>
    </location>
</feature>
<name>A0A1V8MAS9_9GAMM</name>
<dbReference type="InterPro" id="IPR011014">
    <property type="entry name" value="MscS_channel_TM-2"/>
</dbReference>
<dbReference type="Pfam" id="PF00924">
    <property type="entry name" value="MS_channel_2nd"/>
    <property type="match status" value="1"/>
</dbReference>
<evidence type="ECO:0000256" key="3">
    <source>
        <dbReference type="ARBA" id="ARBA00022475"/>
    </source>
</evidence>
<keyword evidence="10" id="KW-1185">Reference proteome</keyword>
<evidence type="ECO:0000313" key="9">
    <source>
        <dbReference type="EMBL" id="OQK18700.1"/>
    </source>
</evidence>
<keyword evidence="6 7" id="KW-0472">Membrane</keyword>
<proteinExistence type="inferred from homology"/>
<comment type="caution">
    <text evidence="7">Lacks conserved residue(s) required for the propagation of feature annotation.</text>
</comment>
<dbReference type="Gene3D" id="3.30.70.100">
    <property type="match status" value="1"/>
</dbReference>
<dbReference type="Pfam" id="PF21082">
    <property type="entry name" value="MS_channel_3rd"/>
    <property type="match status" value="1"/>
</dbReference>
<dbReference type="AlphaFoldDB" id="A0A1V8MAS9"/>
<dbReference type="GO" id="GO:0005886">
    <property type="term" value="C:plasma membrane"/>
    <property type="evidence" value="ECO:0007669"/>
    <property type="project" value="UniProtKB-SubCell"/>
</dbReference>
<evidence type="ECO:0000256" key="6">
    <source>
        <dbReference type="ARBA" id="ARBA00023136"/>
    </source>
</evidence>
<gene>
    <name evidence="9" type="ORF">AU255_06730</name>
</gene>
<dbReference type="GO" id="GO:0008381">
    <property type="term" value="F:mechanosensitive monoatomic ion channel activity"/>
    <property type="evidence" value="ECO:0007669"/>
    <property type="project" value="InterPro"/>
</dbReference>
<dbReference type="SUPFAM" id="SSF50182">
    <property type="entry name" value="Sm-like ribonucleoproteins"/>
    <property type="match status" value="1"/>
</dbReference>
<keyword evidence="3" id="KW-1003">Cell membrane</keyword>
<dbReference type="PANTHER" id="PTHR30221">
    <property type="entry name" value="SMALL-CONDUCTANCE MECHANOSENSITIVE CHANNEL"/>
    <property type="match status" value="1"/>
</dbReference>
<dbReference type="InterPro" id="IPR006685">
    <property type="entry name" value="MscS_channel_2nd"/>
</dbReference>
<keyword evidence="7" id="KW-0813">Transport</keyword>
<comment type="caution">
    <text evidence="9">The sequence shown here is derived from an EMBL/GenBank/DDBJ whole genome shotgun (WGS) entry which is preliminary data.</text>
</comment>
<comment type="subcellular location">
    <subcellularLocation>
        <location evidence="7">Cell inner membrane</location>
        <topology evidence="7">Multi-pass membrane protein</topology>
    </subcellularLocation>
    <subcellularLocation>
        <location evidence="1">Cell membrane</location>
        <topology evidence="1">Multi-pass membrane protein</topology>
    </subcellularLocation>
</comment>
<evidence type="ECO:0000256" key="5">
    <source>
        <dbReference type="ARBA" id="ARBA00022989"/>
    </source>
</evidence>
<comment type="similarity">
    <text evidence="2 7">Belongs to the MscS (TC 1.A.23) family.</text>
</comment>
<evidence type="ECO:0000313" key="10">
    <source>
        <dbReference type="Proteomes" id="UP000191980"/>
    </source>
</evidence>
<comment type="subunit">
    <text evidence="7">Homoheptamer.</text>
</comment>
<dbReference type="InterPro" id="IPR007055">
    <property type="entry name" value="BON_dom"/>
</dbReference>
<evidence type="ECO:0000256" key="7">
    <source>
        <dbReference type="RuleBase" id="RU369025"/>
    </source>
</evidence>
<evidence type="ECO:0000256" key="4">
    <source>
        <dbReference type="ARBA" id="ARBA00022692"/>
    </source>
</evidence>
<reference evidence="9 10" key="1">
    <citation type="submission" date="2015-12" db="EMBL/GenBank/DDBJ databases">
        <authorList>
            <person name="Shamseldin A."/>
            <person name="Moawad H."/>
            <person name="Abd El-Rahim W.M."/>
            <person name="Sadowsky M.J."/>
        </authorList>
    </citation>
    <scope>NUCLEOTIDE SEQUENCE [LARGE SCALE GENOMIC DNA]</scope>
    <source>
        <strain evidence="9 10">WF1</strain>
    </source>
</reference>
<dbReference type="Pfam" id="PF04972">
    <property type="entry name" value="BON"/>
    <property type="match status" value="1"/>
</dbReference>
<dbReference type="InterPro" id="IPR049278">
    <property type="entry name" value="MS_channel_C"/>
</dbReference>
<dbReference type="Gene3D" id="2.30.30.60">
    <property type="match status" value="1"/>
</dbReference>
<protein>
    <recommendedName>
        <fullName evidence="7">Small-conductance mechanosensitive channel</fullName>
    </recommendedName>
</protein>
<keyword evidence="4 7" id="KW-0812">Transmembrane</keyword>
<feature type="domain" description="BON" evidence="8">
    <location>
        <begin position="42"/>
        <end position="108"/>
    </location>
</feature>
<dbReference type="SUPFAM" id="SSF82861">
    <property type="entry name" value="Mechanosensitive channel protein MscS (YggB), transmembrane region"/>
    <property type="match status" value="1"/>
</dbReference>
<feature type="transmembrane region" description="Helical" evidence="7">
    <location>
        <begin position="167"/>
        <end position="190"/>
    </location>
</feature>
<dbReference type="SUPFAM" id="SSF82689">
    <property type="entry name" value="Mechanosensitive channel protein MscS (YggB), C-terminal domain"/>
    <property type="match status" value="1"/>
</dbReference>
<sequence length="445" mass="49724">MFILTLSPYSHADAINDLLTENTAADKSSDNKIISLNHTEKSDRLIEKRLHKIYSEMDDLKGLRVYVSNGIATLEGELDSSASEKKALQFANQMEEVIEVKNNLQVSHNATKRLQKTFTKLTALAEQAISSLPIIFLAFFVFWIFWVTGRWVSNKNSLYRRITINPFIADLLGKIIHLTFIIIGIVLALSLLDATALLGTILGAAGIFGLAIGFAVRDTVENFIASLLLSIRNPFEVNDVVSIDSHQGQVVRLTPRATILLSFDGNHIRIPNATVYKAIITNFSRKPERRFEFDISVGVDQDLSYAQGLVLKTLDEMPGILQEPKCQVIVHELGNSSVIVRIYCWINQQEVSLGKVRSEAIKAVKQAFDEAHIALPNPVYDIHISRDKAGYSASHHQKININNKTAIDHEIQDVAADHTLTQQIDQENVAFSDENLLDSHSEKEL</sequence>
<evidence type="ECO:0000259" key="8">
    <source>
        <dbReference type="PROSITE" id="PS50914"/>
    </source>
</evidence>
<keyword evidence="7" id="KW-0997">Cell inner membrane</keyword>
<dbReference type="Gene3D" id="1.10.287.1260">
    <property type="match status" value="1"/>
</dbReference>
<accession>A0A1V8MAS9</accession>
<dbReference type="InterPro" id="IPR045275">
    <property type="entry name" value="MscS_archaea/bacteria_type"/>
</dbReference>
<dbReference type="Proteomes" id="UP000191980">
    <property type="component" value="Unassembled WGS sequence"/>
</dbReference>
<dbReference type="InterPro" id="IPR011066">
    <property type="entry name" value="MscS_channel_C_sf"/>
</dbReference>
<dbReference type="Gene3D" id="3.30.1340.30">
    <property type="match status" value="1"/>
</dbReference>
<keyword evidence="7" id="KW-0407">Ion channel</keyword>
<evidence type="ECO:0000256" key="1">
    <source>
        <dbReference type="ARBA" id="ARBA00004651"/>
    </source>
</evidence>
<dbReference type="InterPro" id="IPR010920">
    <property type="entry name" value="LSM_dom_sf"/>
</dbReference>
<dbReference type="STRING" id="1420851.AU255_06730"/>
<keyword evidence="7" id="KW-0406">Ion transport</keyword>
<comment type="function">
    <text evidence="7">Mechanosensitive channel that participates in the regulation of osmotic pressure changes within the cell, opening in response to stretch forces in the membrane lipid bilayer, without the need for other proteins. Contributes to normal resistance to hypoosmotic shock. Forms an ion channel of 1.0 nanosiemens conductance with a slight preference for anions.</text>
</comment>
<evidence type="ECO:0000256" key="2">
    <source>
        <dbReference type="ARBA" id="ARBA00008017"/>
    </source>
</evidence>
<feature type="transmembrane region" description="Helical" evidence="7">
    <location>
        <begin position="196"/>
        <end position="216"/>
    </location>
</feature>
<dbReference type="InterPro" id="IPR023408">
    <property type="entry name" value="MscS_beta-dom_sf"/>
</dbReference>